<dbReference type="NCBIfam" id="NF009466">
    <property type="entry name" value="PRK12826.1-2"/>
    <property type="match status" value="1"/>
</dbReference>
<dbReference type="InterPro" id="IPR050259">
    <property type="entry name" value="SDR"/>
</dbReference>
<sequence>MKQISLQGKVAIVTGSIQGIGFLTAKTLAEAGANVVINNHRDPETLEKRAEEIRQTGGKCKAVIADCTNREEIQKLVDAALEFGGSIDILVNNAGGLIKRVPVAEFDEDHFQSVIDVNLKSAFMVTSAVIPHITKNGWGRIINLSSQAAHDGGGPGAAAYAASKGGIWTFTKSVIKEVSPHGVTVNAVSPGFIAGTDFHNTFSTKEVHEKVKGNIPLKRLGAPEDIANVILFLASDLGGYVNGQSIQVNGGLYMP</sequence>
<dbReference type="EMBL" id="LGGN01000001">
    <property type="protein sequence ID" value="KUK78829.1"/>
    <property type="molecule type" value="Genomic_DNA"/>
</dbReference>
<evidence type="ECO:0000313" key="2">
    <source>
        <dbReference type="EMBL" id="KUK78829.1"/>
    </source>
</evidence>
<dbReference type="PRINTS" id="PR00081">
    <property type="entry name" value="GDHRDH"/>
</dbReference>
<dbReference type="FunFam" id="3.40.50.720:FF:000084">
    <property type="entry name" value="Short-chain dehydrogenase reductase"/>
    <property type="match status" value="1"/>
</dbReference>
<dbReference type="AlphaFoldDB" id="A0A101HL70"/>
<gene>
    <name evidence="2" type="ORF">XD92_0012</name>
</gene>
<dbReference type="InterPro" id="IPR002347">
    <property type="entry name" value="SDR_fam"/>
</dbReference>
<name>A0A101HL70_9BACT</name>
<dbReference type="Gene3D" id="3.40.50.720">
    <property type="entry name" value="NAD(P)-binding Rossmann-like Domain"/>
    <property type="match status" value="1"/>
</dbReference>
<comment type="similarity">
    <text evidence="1">Belongs to the short-chain dehydrogenases/reductases (SDR) family.</text>
</comment>
<dbReference type="Pfam" id="PF13561">
    <property type="entry name" value="adh_short_C2"/>
    <property type="match status" value="1"/>
</dbReference>
<dbReference type="Proteomes" id="UP000053860">
    <property type="component" value="Unassembled WGS sequence"/>
</dbReference>
<protein>
    <submittedName>
        <fullName evidence="2">Short-chain dehydrogenase/reductase SDR</fullName>
    </submittedName>
</protein>
<dbReference type="PANTHER" id="PTHR42879">
    <property type="entry name" value="3-OXOACYL-(ACYL-CARRIER-PROTEIN) REDUCTASE"/>
    <property type="match status" value="1"/>
</dbReference>
<proteinExistence type="inferred from homology"/>
<accession>A0A101HL70</accession>
<dbReference type="PRINTS" id="PR00080">
    <property type="entry name" value="SDRFAMILY"/>
</dbReference>
<reference evidence="3" key="1">
    <citation type="journal article" date="2015" name="MBio">
        <title>Genome-Resolved Metagenomic Analysis Reveals Roles for Candidate Phyla and Other Microbial Community Members in Biogeochemical Transformations in Oil Reservoirs.</title>
        <authorList>
            <person name="Hu P."/>
            <person name="Tom L."/>
            <person name="Singh A."/>
            <person name="Thomas B.C."/>
            <person name="Baker B.J."/>
            <person name="Piceno Y.M."/>
            <person name="Andersen G.L."/>
            <person name="Banfield J.F."/>
        </authorList>
    </citation>
    <scope>NUCLEOTIDE SEQUENCE [LARGE SCALE GENOMIC DNA]</scope>
</reference>
<dbReference type="NCBIfam" id="NF005559">
    <property type="entry name" value="PRK07231.1"/>
    <property type="match status" value="1"/>
</dbReference>
<evidence type="ECO:0000313" key="3">
    <source>
        <dbReference type="Proteomes" id="UP000053860"/>
    </source>
</evidence>
<organism evidence="2 3">
    <name type="scientific">Proteiniphilum acetatigenes</name>
    <dbReference type="NCBI Taxonomy" id="294710"/>
    <lineage>
        <taxon>Bacteria</taxon>
        <taxon>Pseudomonadati</taxon>
        <taxon>Bacteroidota</taxon>
        <taxon>Bacteroidia</taxon>
        <taxon>Bacteroidales</taxon>
        <taxon>Dysgonomonadaceae</taxon>
        <taxon>Proteiniphilum</taxon>
    </lineage>
</organism>
<comment type="caution">
    <text evidence="2">The sequence shown here is derived from an EMBL/GenBank/DDBJ whole genome shotgun (WGS) entry which is preliminary data.</text>
</comment>
<dbReference type="InterPro" id="IPR036291">
    <property type="entry name" value="NAD(P)-bd_dom_sf"/>
</dbReference>
<dbReference type="SUPFAM" id="SSF51735">
    <property type="entry name" value="NAD(P)-binding Rossmann-fold domains"/>
    <property type="match status" value="1"/>
</dbReference>
<dbReference type="PANTHER" id="PTHR42879:SF2">
    <property type="entry name" value="3-OXOACYL-[ACYL-CARRIER-PROTEIN] REDUCTASE FABG"/>
    <property type="match status" value="1"/>
</dbReference>
<evidence type="ECO:0000256" key="1">
    <source>
        <dbReference type="ARBA" id="ARBA00006484"/>
    </source>
</evidence>